<proteinExistence type="predicted"/>
<dbReference type="PANTHER" id="PTHR37019:SF2">
    <property type="entry name" value="EXPERA DOMAIN-CONTAINING PROTEIN"/>
    <property type="match status" value="1"/>
</dbReference>
<evidence type="ECO:0000313" key="3">
    <source>
        <dbReference type="EMBL" id="KIK94691.1"/>
    </source>
</evidence>
<sequence length="179" mass="19807">MQSPSSAIPDFYYALFAFYEPALTIIGFIGVLCDPEASHNTQAPWPADSPPPAVLPKASIVTVIQLAHVCALMGIINFFVLRAARTHLASHLAVQEKIVQALMIPLLLGDVMHLYVTLWALGDDRWNVARWSPMLWTTVVVGLSLVVPRIMWHLGIWRHVDARDRLPTGAGHGTRAEKI</sequence>
<evidence type="ECO:0000313" key="4">
    <source>
        <dbReference type="Proteomes" id="UP000054538"/>
    </source>
</evidence>
<feature type="transmembrane region" description="Helical" evidence="1">
    <location>
        <begin position="102"/>
        <end position="122"/>
    </location>
</feature>
<keyword evidence="1" id="KW-1133">Transmembrane helix</keyword>
<reference evidence="4" key="2">
    <citation type="submission" date="2015-01" db="EMBL/GenBank/DDBJ databases">
        <title>Evolutionary Origins and Diversification of the Mycorrhizal Mutualists.</title>
        <authorList>
            <consortium name="DOE Joint Genome Institute"/>
            <consortium name="Mycorrhizal Genomics Consortium"/>
            <person name="Kohler A."/>
            <person name="Kuo A."/>
            <person name="Nagy L.G."/>
            <person name="Floudas D."/>
            <person name="Copeland A."/>
            <person name="Barry K.W."/>
            <person name="Cichocki N."/>
            <person name="Veneault-Fourrey C."/>
            <person name="LaButti K."/>
            <person name="Lindquist E.A."/>
            <person name="Lipzen A."/>
            <person name="Lundell T."/>
            <person name="Morin E."/>
            <person name="Murat C."/>
            <person name="Riley R."/>
            <person name="Ohm R."/>
            <person name="Sun H."/>
            <person name="Tunlid A."/>
            <person name="Henrissat B."/>
            <person name="Grigoriev I.V."/>
            <person name="Hibbett D.S."/>
            <person name="Martin F."/>
        </authorList>
    </citation>
    <scope>NUCLEOTIDE SEQUENCE [LARGE SCALE GENOMIC DNA]</scope>
    <source>
        <strain evidence="4">Ve08.2h10</strain>
    </source>
</reference>
<feature type="domain" description="DUF7704" evidence="2">
    <location>
        <begin position="6"/>
        <end position="157"/>
    </location>
</feature>
<dbReference type="Pfam" id="PF24803">
    <property type="entry name" value="DUF7704"/>
    <property type="match status" value="1"/>
</dbReference>
<dbReference type="InParanoid" id="A0A0D0DXB0"/>
<dbReference type="EMBL" id="KN825090">
    <property type="protein sequence ID" value="KIK94691.1"/>
    <property type="molecule type" value="Genomic_DNA"/>
</dbReference>
<keyword evidence="1" id="KW-0812">Transmembrane</keyword>
<dbReference type="PANTHER" id="PTHR37019">
    <property type="entry name" value="CHROMOSOME 1, WHOLE GENOME SHOTGUN SEQUENCE"/>
    <property type="match status" value="1"/>
</dbReference>
<evidence type="ECO:0000256" key="1">
    <source>
        <dbReference type="SAM" id="Phobius"/>
    </source>
</evidence>
<dbReference type="STRING" id="930991.A0A0D0DXB0"/>
<dbReference type="OrthoDB" id="2937326at2759"/>
<dbReference type="HOGENOM" id="CLU_107228_0_0_1"/>
<protein>
    <recommendedName>
        <fullName evidence="2">DUF7704 domain-containing protein</fullName>
    </recommendedName>
</protein>
<keyword evidence="4" id="KW-1185">Reference proteome</keyword>
<reference evidence="3 4" key="1">
    <citation type="submission" date="2014-04" db="EMBL/GenBank/DDBJ databases">
        <authorList>
            <consortium name="DOE Joint Genome Institute"/>
            <person name="Kuo A."/>
            <person name="Kohler A."/>
            <person name="Jargeat P."/>
            <person name="Nagy L.G."/>
            <person name="Floudas D."/>
            <person name="Copeland A."/>
            <person name="Barry K.W."/>
            <person name="Cichocki N."/>
            <person name="Veneault-Fourrey C."/>
            <person name="LaButti K."/>
            <person name="Lindquist E.A."/>
            <person name="Lipzen A."/>
            <person name="Lundell T."/>
            <person name="Morin E."/>
            <person name="Murat C."/>
            <person name="Sun H."/>
            <person name="Tunlid A."/>
            <person name="Henrissat B."/>
            <person name="Grigoriev I.V."/>
            <person name="Hibbett D.S."/>
            <person name="Martin F."/>
            <person name="Nordberg H.P."/>
            <person name="Cantor M.N."/>
            <person name="Hua S.X."/>
        </authorList>
    </citation>
    <scope>NUCLEOTIDE SEQUENCE [LARGE SCALE GENOMIC DNA]</scope>
    <source>
        <strain evidence="3 4">Ve08.2h10</strain>
    </source>
</reference>
<gene>
    <name evidence="3" type="ORF">PAXRUDRAFT_142324</name>
</gene>
<feature type="transmembrane region" description="Helical" evidence="1">
    <location>
        <begin position="134"/>
        <end position="157"/>
    </location>
</feature>
<organism evidence="3 4">
    <name type="scientific">Paxillus rubicundulus Ve08.2h10</name>
    <dbReference type="NCBI Taxonomy" id="930991"/>
    <lineage>
        <taxon>Eukaryota</taxon>
        <taxon>Fungi</taxon>
        <taxon>Dikarya</taxon>
        <taxon>Basidiomycota</taxon>
        <taxon>Agaricomycotina</taxon>
        <taxon>Agaricomycetes</taxon>
        <taxon>Agaricomycetidae</taxon>
        <taxon>Boletales</taxon>
        <taxon>Paxilineae</taxon>
        <taxon>Paxillaceae</taxon>
        <taxon>Paxillus</taxon>
    </lineage>
</organism>
<feature type="transmembrane region" description="Helical" evidence="1">
    <location>
        <begin position="58"/>
        <end position="81"/>
    </location>
</feature>
<evidence type="ECO:0000259" key="2">
    <source>
        <dbReference type="Pfam" id="PF24803"/>
    </source>
</evidence>
<keyword evidence="1" id="KW-0472">Membrane</keyword>
<dbReference type="Proteomes" id="UP000054538">
    <property type="component" value="Unassembled WGS sequence"/>
</dbReference>
<feature type="transmembrane region" description="Helical" evidence="1">
    <location>
        <begin position="12"/>
        <end position="32"/>
    </location>
</feature>
<dbReference type="AlphaFoldDB" id="A0A0D0DXB0"/>
<name>A0A0D0DXB0_9AGAM</name>
<accession>A0A0D0DXB0</accession>
<dbReference type="InterPro" id="IPR056121">
    <property type="entry name" value="DUF7704"/>
</dbReference>